<evidence type="ECO:0008006" key="6">
    <source>
        <dbReference type="Google" id="ProtNLM"/>
    </source>
</evidence>
<evidence type="ECO:0000313" key="5">
    <source>
        <dbReference type="Proteomes" id="UP001282288"/>
    </source>
</evidence>
<dbReference type="Proteomes" id="UP001272987">
    <property type="component" value="Unassembled WGS sequence"/>
</dbReference>
<dbReference type="Proteomes" id="UP001282288">
    <property type="component" value="Unassembled WGS sequence"/>
</dbReference>
<protein>
    <recommendedName>
        <fullName evidence="6">Peptidase M10 metallopeptidase domain-containing protein</fullName>
    </recommendedName>
</protein>
<dbReference type="EMBL" id="JARAWP010000049">
    <property type="protein sequence ID" value="MDX3025549.1"/>
    <property type="molecule type" value="Genomic_DNA"/>
</dbReference>
<organism evidence="2 5">
    <name type="scientific">Streptomyces acidiscabies</name>
    <dbReference type="NCBI Taxonomy" id="42234"/>
    <lineage>
        <taxon>Bacteria</taxon>
        <taxon>Bacillati</taxon>
        <taxon>Actinomycetota</taxon>
        <taxon>Actinomycetes</taxon>
        <taxon>Kitasatosporales</taxon>
        <taxon>Streptomycetaceae</taxon>
        <taxon>Streptomyces</taxon>
    </lineage>
</organism>
<gene>
    <name evidence="2" type="ORF">PV399_41715</name>
    <name evidence="3" type="ORF">PV666_47970</name>
</gene>
<feature type="signal peptide" evidence="1">
    <location>
        <begin position="1"/>
        <end position="20"/>
    </location>
</feature>
<dbReference type="AlphaFoldDB" id="A0AAP6EKE2"/>
<evidence type="ECO:0000313" key="4">
    <source>
        <dbReference type="Proteomes" id="UP001272987"/>
    </source>
</evidence>
<evidence type="ECO:0000256" key="1">
    <source>
        <dbReference type="SAM" id="SignalP"/>
    </source>
</evidence>
<dbReference type="EMBL" id="JARAWC010000053">
    <property type="protein sequence ID" value="MDX2966182.1"/>
    <property type="molecule type" value="Genomic_DNA"/>
</dbReference>
<evidence type="ECO:0000313" key="2">
    <source>
        <dbReference type="EMBL" id="MDX2966182.1"/>
    </source>
</evidence>
<reference evidence="2 4" key="1">
    <citation type="journal article" date="2023" name="Microb. Genom.">
        <title>Mesoterricola silvestris gen. nov., sp. nov., Mesoterricola sediminis sp. nov., Geothrix oryzae sp. nov., Geothrix edaphica sp. nov., Geothrix rubra sp. nov., and Geothrix limicola sp. nov., six novel members of Acidobacteriota isolated from soils.</title>
        <authorList>
            <person name="Weisberg A.J."/>
            <person name="Pearce E."/>
            <person name="Kramer C.G."/>
            <person name="Chang J.H."/>
            <person name="Clarke C.R."/>
        </authorList>
    </citation>
    <scope>NUCLEOTIDE SEQUENCE</scope>
    <source>
        <strain evidence="3 4">NB05-1H</strain>
        <strain evidence="2">NRRL_B-16521</strain>
    </source>
</reference>
<dbReference type="SUPFAM" id="SSF55486">
    <property type="entry name" value="Metalloproteases ('zincins'), catalytic domain"/>
    <property type="match status" value="1"/>
</dbReference>
<name>A0AAP6EKE2_9ACTN</name>
<dbReference type="Gene3D" id="3.40.390.10">
    <property type="entry name" value="Collagenase (Catalytic Domain)"/>
    <property type="match status" value="1"/>
</dbReference>
<dbReference type="RefSeq" id="WP_050987252.1">
    <property type="nucleotide sequence ID" value="NZ_CP122369.1"/>
</dbReference>
<keyword evidence="1" id="KW-0732">Signal</keyword>
<evidence type="ECO:0000313" key="3">
    <source>
        <dbReference type="EMBL" id="MDX3025549.1"/>
    </source>
</evidence>
<keyword evidence="4" id="KW-1185">Reference proteome</keyword>
<dbReference type="GeneID" id="69810257"/>
<comment type="caution">
    <text evidence="2">The sequence shown here is derived from an EMBL/GenBank/DDBJ whole genome shotgun (WGS) entry which is preliminary data.</text>
</comment>
<accession>A0AAP6EKE2</accession>
<dbReference type="GO" id="GO:0008237">
    <property type="term" value="F:metallopeptidase activity"/>
    <property type="evidence" value="ECO:0007669"/>
    <property type="project" value="InterPro"/>
</dbReference>
<proteinExistence type="predicted"/>
<sequence length="138" mass="15422">MVALATATATALLLTNSPYAWQSSSGTLSKIKVRADSATTVNDLEWRDYDRADGRAAYYHYRGGVAETDYIYLNKRILDSREHGTRDYRRATAAHELGHALGLCHKSGRVLSLMWTSVDPVITAPTDTDQANYRRLWG</sequence>
<dbReference type="InterPro" id="IPR024079">
    <property type="entry name" value="MetalloPept_cat_dom_sf"/>
</dbReference>
<feature type="chain" id="PRO_5042915152" description="Peptidase M10 metallopeptidase domain-containing protein" evidence="1">
    <location>
        <begin position="21"/>
        <end position="138"/>
    </location>
</feature>